<keyword evidence="5" id="KW-1185">Reference proteome</keyword>
<comment type="similarity">
    <text evidence="1">Belongs to the 4-hydroxybenzoyl-CoA thioesterase family.</text>
</comment>
<dbReference type="EMBL" id="JJML01000026">
    <property type="protein sequence ID" value="KGF72435.1"/>
    <property type="molecule type" value="Genomic_DNA"/>
</dbReference>
<keyword evidence="2" id="KW-0378">Hydrolase</keyword>
<sequence length="145" mass="16491">MTYQFKTQRQVEFAETDMAGVAHFTHFFRWMEAAEHAFFRSLGISVLPSMGDQPPLLWPRVQATCDYRHPLRFEDQLEVHLIVAKKQPKSLTYTFIFRNLTQQPDIEVARGQLTVVCATVDPVTSQLTSQEIPAAIAAKITVAPQ</sequence>
<dbReference type="Proteomes" id="UP000030170">
    <property type="component" value="Unassembled WGS sequence"/>
</dbReference>
<dbReference type="AlphaFoldDB" id="A0A098TIP4"/>
<accession>A0A098TIP4</accession>
<evidence type="ECO:0000256" key="2">
    <source>
        <dbReference type="ARBA" id="ARBA00022801"/>
    </source>
</evidence>
<dbReference type="CDD" id="cd00586">
    <property type="entry name" value="4HBT"/>
    <property type="match status" value="1"/>
</dbReference>
<evidence type="ECO:0000256" key="1">
    <source>
        <dbReference type="ARBA" id="ARBA00005953"/>
    </source>
</evidence>
<evidence type="ECO:0000313" key="4">
    <source>
        <dbReference type="EMBL" id="KGF72435.1"/>
    </source>
</evidence>
<protein>
    <submittedName>
        <fullName evidence="4">4-hydroxybenzoyl-CoA thioesterase</fullName>
    </submittedName>
</protein>
<dbReference type="PANTHER" id="PTHR31793:SF27">
    <property type="entry name" value="NOVEL THIOESTERASE SUPERFAMILY DOMAIN AND SAPOSIN A-TYPE DOMAIN CONTAINING PROTEIN (0610012H03RIK)"/>
    <property type="match status" value="1"/>
</dbReference>
<dbReference type="PANTHER" id="PTHR31793">
    <property type="entry name" value="4-HYDROXYBENZOYL-COA THIOESTERASE FAMILY MEMBER"/>
    <property type="match status" value="1"/>
</dbReference>
<dbReference type="RefSeq" id="WP_036533739.1">
    <property type="nucleotide sequence ID" value="NZ_JJML01000026.1"/>
</dbReference>
<dbReference type="InterPro" id="IPR050563">
    <property type="entry name" value="4-hydroxybenzoyl-CoA_TE"/>
</dbReference>
<organism evidence="4 5">
    <name type="scientific">Neosynechococcus sphagnicola sy1</name>
    <dbReference type="NCBI Taxonomy" id="1497020"/>
    <lineage>
        <taxon>Bacteria</taxon>
        <taxon>Bacillati</taxon>
        <taxon>Cyanobacteriota</taxon>
        <taxon>Cyanophyceae</taxon>
        <taxon>Neosynechococcales</taxon>
        <taxon>Neosynechococcaceae</taxon>
        <taxon>Neosynechococcus</taxon>
    </lineage>
</organism>
<reference evidence="4 5" key="1">
    <citation type="journal article" date="2014" name="Mol. Ecol.">
        <title>Evolution of Synechococcus.</title>
        <authorList>
            <person name="Dvorak P."/>
            <person name="Casamatta D."/>
            <person name="Hasler P."/>
            <person name="Poulickova A."/>
            <person name="Ondrej V."/>
            <person name="Sanges R."/>
        </authorList>
    </citation>
    <scope>NUCLEOTIDE SEQUENCE [LARGE SCALE GENOMIC DNA]</scope>
    <source>
        <strain evidence="4 5">CAUP A 1101</strain>
    </source>
</reference>
<dbReference type="InterPro" id="IPR006683">
    <property type="entry name" value="Thioestr_dom"/>
</dbReference>
<dbReference type="SUPFAM" id="SSF54637">
    <property type="entry name" value="Thioesterase/thiol ester dehydrase-isomerase"/>
    <property type="match status" value="1"/>
</dbReference>
<dbReference type="InterPro" id="IPR029069">
    <property type="entry name" value="HotDog_dom_sf"/>
</dbReference>
<dbReference type="Pfam" id="PF03061">
    <property type="entry name" value="4HBT"/>
    <property type="match status" value="1"/>
</dbReference>
<dbReference type="OrthoDB" id="9800856at2"/>
<evidence type="ECO:0000313" key="5">
    <source>
        <dbReference type="Proteomes" id="UP000030170"/>
    </source>
</evidence>
<dbReference type="GO" id="GO:0047617">
    <property type="term" value="F:fatty acyl-CoA hydrolase activity"/>
    <property type="evidence" value="ECO:0007669"/>
    <property type="project" value="TreeGrafter"/>
</dbReference>
<evidence type="ECO:0000259" key="3">
    <source>
        <dbReference type="Pfam" id="PF03061"/>
    </source>
</evidence>
<comment type="caution">
    <text evidence="4">The sequence shown here is derived from an EMBL/GenBank/DDBJ whole genome shotgun (WGS) entry which is preliminary data.</text>
</comment>
<feature type="domain" description="Thioesterase" evidence="3">
    <location>
        <begin position="20"/>
        <end position="101"/>
    </location>
</feature>
<dbReference type="STRING" id="1497020.DO97_08640"/>
<gene>
    <name evidence="4" type="ORF">DO97_08640</name>
</gene>
<name>A0A098TIP4_9CYAN</name>
<proteinExistence type="inferred from homology"/>
<dbReference type="Gene3D" id="3.10.129.10">
    <property type="entry name" value="Hotdog Thioesterase"/>
    <property type="match status" value="1"/>
</dbReference>